<organism evidence="2 3">
    <name type="scientific">Caerostris extrusa</name>
    <name type="common">Bark spider</name>
    <name type="synonym">Caerostris bankana</name>
    <dbReference type="NCBI Taxonomy" id="172846"/>
    <lineage>
        <taxon>Eukaryota</taxon>
        <taxon>Metazoa</taxon>
        <taxon>Ecdysozoa</taxon>
        <taxon>Arthropoda</taxon>
        <taxon>Chelicerata</taxon>
        <taxon>Arachnida</taxon>
        <taxon>Araneae</taxon>
        <taxon>Araneomorphae</taxon>
        <taxon>Entelegynae</taxon>
        <taxon>Araneoidea</taxon>
        <taxon>Araneidae</taxon>
        <taxon>Caerostris</taxon>
    </lineage>
</organism>
<keyword evidence="3" id="KW-1185">Reference proteome</keyword>
<feature type="compositionally biased region" description="Basic and acidic residues" evidence="1">
    <location>
        <begin position="37"/>
        <end position="50"/>
    </location>
</feature>
<comment type="caution">
    <text evidence="2">The sequence shown here is derived from an EMBL/GenBank/DDBJ whole genome shotgun (WGS) entry which is preliminary data.</text>
</comment>
<name>A0AAV4M7E9_CAEEX</name>
<feature type="compositionally biased region" description="Polar residues" evidence="1">
    <location>
        <begin position="51"/>
        <end position="60"/>
    </location>
</feature>
<protein>
    <submittedName>
        <fullName evidence="2">Uncharacterized protein</fullName>
    </submittedName>
</protein>
<feature type="region of interest" description="Disordered" evidence="1">
    <location>
        <begin position="37"/>
        <end position="60"/>
    </location>
</feature>
<accession>A0AAV4M7E9</accession>
<reference evidence="2 3" key="1">
    <citation type="submission" date="2021-06" db="EMBL/GenBank/DDBJ databases">
        <title>Caerostris extrusa draft genome.</title>
        <authorList>
            <person name="Kono N."/>
            <person name="Arakawa K."/>
        </authorList>
    </citation>
    <scope>NUCLEOTIDE SEQUENCE [LARGE SCALE GENOMIC DNA]</scope>
</reference>
<dbReference type="EMBL" id="BPLR01001819">
    <property type="protein sequence ID" value="GIX66764.1"/>
    <property type="molecule type" value="Genomic_DNA"/>
</dbReference>
<evidence type="ECO:0000313" key="2">
    <source>
        <dbReference type="EMBL" id="GIX66764.1"/>
    </source>
</evidence>
<gene>
    <name evidence="2" type="ORF">CEXT_10401</name>
</gene>
<dbReference type="AlphaFoldDB" id="A0AAV4M7E9"/>
<proteinExistence type="predicted"/>
<dbReference type="Proteomes" id="UP001054945">
    <property type="component" value="Unassembled WGS sequence"/>
</dbReference>
<sequence length="112" mass="13169">MFYVKRVTYHLYHHINNLVSHVFPIINSDLDKHFKNNDYHHDGQKSEHSKNFPSHSLKPTESTKDIYYSSIPNYPRLINCVIDKARSNEWESIRVSVYQQHRIIPAAAGSCE</sequence>
<evidence type="ECO:0000313" key="3">
    <source>
        <dbReference type="Proteomes" id="UP001054945"/>
    </source>
</evidence>
<evidence type="ECO:0000256" key="1">
    <source>
        <dbReference type="SAM" id="MobiDB-lite"/>
    </source>
</evidence>